<evidence type="ECO:0000313" key="4">
    <source>
        <dbReference type="Proteomes" id="UP000035034"/>
    </source>
</evidence>
<keyword evidence="2" id="KW-0732">Signal</keyword>
<dbReference type="AlphaFoldDB" id="H0R1D7"/>
<keyword evidence="4" id="KW-1185">Reference proteome</keyword>
<organism evidence="3 4">
    <name type="scientific">Gordonia effusa NBRC 100432</name>
    <dbReference type="NCBI Taxonomy" id="1077974"/>
    <lineage>
        <taxon>Bacteria</taxon>
        <taxon>Bacillati</taxon>
        <taxon>Actinomycetota</taxon>
        <taxon>Actinomycetes</taxon>
        <taxon>Mycobacteriales</taxon>
        <taxon>Gordoniaceae</taxon>
        <taxon>Gordonia</taxon>
    </lineage>
</organism>
<evidence type="ECO:0000256" key="2">
    <source>
        <dbReference type="SAM" id="SignalP"/>
    </source>
</evidence>
<dbReference type="InterPro" id="IPR006311">
    <property type="entry name" value="TAT_signal"/>
</dbReference>
<comment type="caution">
    <text evidence="3">The sequence shown here is derived from an EMBL/GenBank/DDBJ whole genome shotgun (WGS) entry which is preliminary data.</text>
</comment>
<evidence type="ECO:0000256" key="1">
    <source>
        <dbReference type="SAM" id="MobiDB-lite"/>
    </source>
</evidence>
<dbReference type="RefSeq" id="WP_007318224.1">
    <property type="nucleotide sequence ID" value="NZ_BAEH01000069.1"/>
</dbReference>
<dbReference type="Proteomes" id="UP000035034">
    <property type="component" value="Unassembled WGS sequence"/>
</dbReference>
<dbReference type="InterPro" id="IPR032407">
    <property type="entry name" value="MHB"/>
</dbReference>
<feature type="signal peptide" evidence="2">
    <location>
        <begin position="1"/>
        <end position="36"/>
    </location>
</feature>
<dbReference type="NCBIfam" id="TIGR04529">
    <property type="entry name" value="MTB_hemophore"/>
    <property type="match status" value="1"/>
</dbReference>
<dbReference type="eggNOG" id="ENOG5031EJF">
    <property type="taxonomic scope" value="Bacteria"/>
</dbReference>
<proteinExistence type="predicted"/>
<accession>H0R1D7</accession>
<name>H0R1D7_9ACTN</name>
<gene>
    <name evidence="3" type="ORF">GOEFS_069_00140</name>
</gene>
<dbReference type="GO" id="GO:0020037">
    <property type="term" value="F:heme binding"/>
    <property type="evidence" value="ECO:0007669"/>
    <property type="project" value="InterPro"/>
</dbReference>
<dbReference type="PROSITE" id="PS51318">
    <property type="entry name" value="TAT"/>
    <property type="match status" value="1"/>
</dbReference>
<feature type="chain" id="PRO_5003536983" description="Haemophore haem-binding domain-containing protein" evidence="2">
    <location>
        <begin position="37"/>
        <end position="146"/>
    </location>
</feature>
<reference evidence="3 4" key="1">
    <citation type="submission" date="2011-12" db="EMBL/GenBank/DDBJ databases">
        <title>Whole genome shotgun sequence of Gordonia effusa NBRC 100432.</title>
        <authorList>
            <person name="Yoshida I."/>
            <person name="Takarada H."/>
            <person name="Hosoyama A."/>
            <person name="Tsuchikane K."/>
            <person name="Katsumata H."/>
            <person name="Yamazaki S."/>
            <person name="Fujita N."/>
        </authorList>
    </citation>
    <scope>NUCLEOTIDE SEQUENCE [LARGE SCALE GENOMIC DNA]</scope>
    <source>
        <strain evidence="3 4">NBRC 100432</strain>
    </source>
</reference>
<feature type="region of interest" description="Disordered" evidence="1">
    <location>
        <begin position="107"/>
        <end position="126"/>
    </location>
</feature>
<evidence type="ECO:0000313" key="3">
    <source>
        <dbReference type="EMBL" id="GAB18888.1"/>
    </source>
</evidence>
<evidence type="ECO:0008006" key="5">
    <source>
        <dbReference type="Google" id="ProtNLM"/>
    </source>
</evidence>
<dbReference type="EMBL" id="BAEH01000069">
    <property type="protein sequence ID" value="GAB18888.1"/>
    <property type="molecule type" value="Genomic_DNA"/>
</dbReference>
<sequence>MKQSTASTSSLRRRIAIAVAGAGAASVLMTGGMAQAAPAHPGPAKVAPAPHTKVPGTSCTLAQVEKALAKEDPALWKKISANPKRKKLFESMIVKTPEQRKELRAQWKKKHPHAKGHHRMNKQNRAQHKKEFQALRAKVKATCGQY</sequence>
<protein>
    <recommendedName>
        <fullName evidence="5">Haemophore haem-binding domain-containing protein</fullName>
    </recommendedName>
</protein>
<dbReference type="OrthoDB" id="4376041at2"/>